<comment type="caution">
    <text evidence="3">The sequence shown here is derived from an EMBL/GenBank/DDBJ whole genome shotgun (WGS) entry which is preliminary data.</text>
</comment>
<feature type="compositionally biased region" description="Low complexity" evidence="1">
    <location>
        <begin position="270"/>
        <end position="283"/>
    </location>
</feature>
<dbReference type="EMBL" id="VITR01000010">
    <property type="protein sequence ID" value="TWB39732.1"/>
    <property type="molecule type" value="Genomic_DNA"/>
</dbReference>
<evidence type="ECO:0008006" key="5">
    <source>
        <dbReference type="Google" id="ProtNLM"/>
    </source>
</evidence>
<feature type="chain" id="PRO_5021869341" description="Calcium-binding protein" evidence="2">
    <location>
        <begin position="27"/>
        <end position="290"/>
    </location>
</feature>
<keyword evidence="4" id="KW-1185">Reference proteome</keyword>
<protein>
    <recommendedName>
        <fullName evidence="5">Calcium-binding protein</fullName>
    </recommendedName>
</protein>
<feature type="region of interest" description="Disordered" evidence="1">
    <location>
        <begin position="270"/>
        <end position="290"/>
    </location>
</feature>
<name>A0A560H0D1_9PROT</name>
<reference evidence="3 4" key="1">
    <citation type="submission" date="2019-06" db="EMBL/GenBank/DDBJ databases">
        <title>Genomic Encyclopedia of Type Strains, Phase IV (KMG-V): Genome sequencing to study the core and pangenomes of soil and plant-associated prokaryotes.</title>
        <authorList>
            <person name="Whitman W."/>
        </authorList>
    </citation>
    <scope>NUCLEOTIDE SEQUENCE [LARGE SCALE GENOMIC DNA]</scope>
    <source>
        <strain evidence="3 4">BR 11622</strain>
    </source>
</reference>
<sequence length="290" mass="29607">MRRSVLSILALTAALALLMAPQAGRAAQCTPVPGVDTFLDSAKTYFVVGDLHGTAEIPAMVADIACAAAVKFHKVVLALEFPVTNAEALSNFSRHPESPAAALPFFAADPGGMADGRSSVAMARMLEHVRTLAGPDIAVSFVPFQPVPASSDPGLYEKAMAVGIIAAHQAHPDAKILIFVGRTHARKAPTDRNGALLPMAATLPARETVSLDVSPTGGSAWNCRGTSLTLTDVKCGPNPLGEAADIPPAGITMISGAAYDGTLSVGKPFSASPPVAPPASSQSVIGRQGG</sequence>
<keyword evidence="2" id="KW-0732">Signal</keyword>
<dbReference type="AlphaFoldDB" id="A0A560H0D1"/>
<evidence type="ECO:0000256" key="2">
    <source>
        <dbReference type="SAM" id="SignalP"/>
    </source>
</evidence>
<organism evidence="3 4">
    <name type="scientific">Nitrospirillum amazonense</name>
    <dbReference type="NCBI Taxonomy" id="28077"/>
    <lineage>
        <taxon>Bacteria</taxon>
        <taxon>Pseudomonadati</taxon>
        <taxon>Pseudomonadota</taxon>
        <taxon>Alphaproteobacteria</taxon>
        <taxon>Rhodospirillales</taxon>
        <taxon>Azospirillaceae</taxon>
        <taxon>Nitrospirillum</taxon>
    </lineage>
</organism>
<gene>
    <name evidence="3" type="ORF">FBZ90_110197</name>
</gene>
<dbReference type="Proteomes" id="UP000315751">
    <property type="component" value="Unassembled WGS sequence"/>
</dbReference>
<evidence type="ECO:0000313" key="4">
    <source>
        <dbReference type="Proteomes" id="UP000315751"/>
    </source>
</evidence>
<evidence type="ECO:0000256" key="1">
    <source>
        <dbReference type="SAM" id="MobiDB-lite"/>
    </source>
</evidence>
<evidence type="ECO:0000313" key="3">
    <source>
        <dbReference type="EMBL" id="TWB39732.1"/>
    </source>
</evidence>
<feature type="signal peptide" evidence="2">
    <location>
        <begin position="1"/>
        <end position="26"/>
    </location>
</feature>
<proteinExistence type="predicted"/>
<accession>A0A560H0D1</accession>